<organism evidence="2 3">
    <name type="scientific">Candidatus Aveggerthella stercoripullorum</name>
    <dbReference type="NCBI Taxonomy" id="2840688"/>
    <lineage>
        <taxon>Bacteria</taxon>
        <taxon>Bacillati</taxon>
        <taxon>Actinomycetota</taxon>
        <taxon>Coriobacteriia</taxon>
        <taxon>Eggerthellales</taxon>
        <taxon>Eggerthellaceae</taxon>
        <taxon>Eggerthellaceae incertae sedis</taxon>
        <taxon>Candidatus Aveggerthella</taxon>
    </lineage>
</organism>
<protein>
    <submittedName>
        <fullName evidence="2">Response regulator transcription factor</fullName>
    </submittedName>
</protein>
<dbReference type="SMART" id="SM00850">
    <property type="entry name" value="LytTR"/>
    <property type="match status" value="1"/>
</dbReference>
<reference evidence="2" key="1">
    <citation type="submission" date="2020-10" db="EMBL/GenBank/DDBJ databases">
        <authorList>
            <person name="Gilroy R."/>
        </authorList>
    </citation>
    <scope>NUCLEOTIDE SEQUENCE</scope>
    <source>
        <strain evidence="2">ChiGjej1B1-2707</strain>
    </source>
</reference>
<dbReference type="Gene3D" id="3.40.50.2300">
    <property type="match status" value="1"/>
</dbReference>
<dbReference type="Gene3D" id="2.40.50.1020">
    <property type="entry name" value="LytTr DNA-binding domain"/>
    <property type="match status" value="1"/>
</dbReference>
<dbReference type="GO" id="GO:0003677">
    <property type="term" value="F:DNA binding"/>
    <property type="evidence" value="ECO:0007669"/>
    <property type="project" value="InterPro"/>
</dbReference>
<dbReference type="Pfam" id="PF04397">
    <property type="entry name" value="LytTR"/>
    <property type="match status" value="1"/>
</dbReference>
<reference evidence="2" key="2">
    <citation type="journal article" date="2021" name="PeerJ">
        <title>Extensive microbial diversity within the chicken gut microbiome revealed by metagenomics and culture.</title>
        <authorList>
            <person name="Gilroy R."/>
            <person name="Ravi A."/>
            <person name="Getino M."/>
            <person name="Pursley I."/>
            <person name="Horton D.L."/>
            <person name="Alikhan N.F."/>
            <person name="Baker D."/>
            <person name="Gharbi K."/>
            <person name="Hall N."/>
            <person name="Watson M."/>
            <person name="Adriaenssens E.M."/>
            <person name="Foster-Nyarko E."/>
            <person name="Jarju S."/>
            <person name="Secka A."/>
            <person name="Antonio M."/>
            <person name="Oren A."/>
            <person name="Chaudhuri R.R."/>
            <person name="La Ragione R."/>
            <person name="Hildebrand F."/>
            <person name="Pallen M.J."/>
        </authorList>
    </citation>
    <scope>NUCLEOTIDE SEQUENCE</scope>
    <source>
        <strain evidence="2">ChiGjej1B1-2707</strain>
    </source>
</reference>
<dbReference type="InterPro" id="IPR046947">
    <property type="entry name" value="LytR-like"/>
</dbReference>
<dbReference type="PANTHER" id="PTHR37299">
    <property type="entry name" value="TRANSCRIPTIONAL REGULATOR-RELATED"/>
    <property type="match status" value="1"/>
</dbReference>
<dbReference type="GO" id="GO:0000156">
    <property type="term" value="F:phosphorelay response regulator activity"/>
    <property type="evidence" value="ECO:0007669"/>
    <property type="project" value="InterPro"/>
</dbReference>
<feature type="domain" description="HTH LytTR-type" evidence="1">
    <location>
        <begin position="94"/>
        <end position="192"/>
    </location>
</feature>
<dbReference type="PANTHER" id="PTHR37299:SF1">
    <property type="entry name" value="STAGE 0 SPORULATION PROTEIN A HOMOLOG"/>
    <property type="match status" value="1"/>
</dbReference>
<name>A0A9D1D3P1_9ACTN</name>
<dbReference type="SUPFAM" id="SSF52172">
    <property type="entry name" value="CheY-like"/>
    <property type="match status" value="1"/>
</dbReference>
<proteinExistence type="predicted"/>
<dbReference type="Proteomes" id="UP000824261">
    <property type="component" value="Unassembled WGS sequence"/>
</dbReference>
<evidence type="ECO:0000313" key="2">
    <source>
        <dbReference type="EMBL" id="HIR02015.1"/>
    </source>
</evidence>
<dbReference type="AlphaFoldDB" id="A0A9D1D3P1"/>
<accession>A0A9D1D3P1</accession>
<gene>
    <name evidence="2" type="ORF">IAA69_07130</name>
</gene>
<evidence type="ECO:0000259" key="1">
    <source>
        <dbReference type="PROSITE" id="PS50930"/>
    </source>
</evidence>
<feature type="non-terminal residue" evidence="2">
    <location>
        <position position="1"/>
    </location>
</feature>
<comment type="caution">
    <text evidence="2">The sequence shown here is derived from an EMBL/GenBank/DDBJ whole genome shotgun (WGS) entry which is preliminary data.</text>
</comment>
<dbReference type="PROSITE" id="PS50930">
    <property type="entry name" value="HTH_LYTTR"/>
    <property type="match status" value="1"/>
</dbReference>
<dbReference type="InterPro" id="IPR007492">
    <property type="entry name" value="LytTR_DNA-bd_dom"/>
</dbReference>
<evidence type="ECO:0000313" key="3">
    <source>
        <dbReference type="Proteomes" id="UP000824261"/>
    </source>
</evidence>
<sequence length="198" mass="22161">LPAWLDEGHRADILLTDIRLEDGMPDGTDVVERYFPKGSGTQVIYVTGYASEYLSSVYRTEHVYLVEKPVGKAALEAALAKACRKLDESMERPFAVQFGRTTHVLSPKKIVCAESVGRKLRITTDDGTVETYMKIDDLEALLPRTFCHCHKSFLANLERVASIEGLFLSMDDGSKVPISKGRRQQVRSALVRCVRQLL</sequence>
<dbReference type="InterPro" id="IPR011006">
    <property type="entry name" value="CheY-like_superfamily"/>
</dbReference>
<dbReference type="EMBL" id="DVGB01000088">
    <property type="protein sequence ID" value="HIR02015.1"/>
    <property type="molecule type" value="Genomic_DNA"/>
</dbReference>